<dbReference type="VEuPathDB" id="FungiDB:RhiirFUN_013099"/>
<proteinExistence type="predicted"/>
<dbReference type="InterPro" id="IPR011990">
    <property type="entry name" value="TPR-like_helical_dom_sf"/>
</dbReference>
<reference evidence="3 4" key="1">
    <citation type="journal article" date="2013" name="Proc. Natl. Acad. Sci. U.S.A.">
        <title>Genome of an arbuscular mycorrhizal fungus provides insight into the oldest plant symbiosis.</title>
        <authorList>
            <person name="Tisserant E."/>
            <person name="Malbreil M."/>
            <person name="Kuo A."/>
            <person name="Kohler A."/>
            <person name="Symeonidi A."/>
            <person name="Balestrini R."/>
            <person name="Charron P."/>
            <person name="Duensing N."/>
            <person name="Frei Dit Frey N."/>
            <person name="Gianinazzi-Pearson V."/>
            <person name="Gilbert L.B."/>
            <person name="Handa Y."/>
            <person name="Herr J.R."/>
            <person name="Hijri M."/>
            <person name="Koul R."/>
            <person name="Kawaguchi M."/>
            <person name="Krajinski F."/>
            <person name="Lammers P.J."/>
            <person name="Masclaux F.G."/>
            <person name="Murat C."/>
            <person name="Morin E."/>
            <person name="Ndikumana S."/>
            <person name="Pagni M."/>
            <person name="Petitpierre D."/>
            <person name="Requena N."/>
            <person name="Rosikiewicz P."/>
            <person name="Riley R."/>
            <person name="Saito K."/>
            <person name="San Clemente H."/>
            <person name="Shapiro H."/>
            <person name="van Tuinen D."/>
            <person name="Becard G."/>
            <person name="Bonfante P."/>
            <person name="Paszkowski U."/>
            <person name="Shachar-Hill Y.Y."/>
            <person name="Tuskan G.A."/>
            <person name="Young P.W."/>
            <person name="Sanders I.R."/>
            <person name="Henrissat B."/>
            <person name="Rensing S.A."/>
            <person name="Grigoriev I.V."/>
            <person name="Corradi N."/>
            <person name="Roux C."/>
            <person name="Martin F."/>
        </authorList>
    </citation>
    <scope>NUCLEOTIDE SEQUENCE [LARGE SCALE GENOMIC DNA]</scope>
    <source>
        <strain evidence="3 4">DAOM 197198</strain>
    </source>
</reference>
<dbReference type="InterPro" id="IPR052945">
    <property type="entry name" value="Mitotic_Regulator"/>
</dbReference>
<dbReference type="PROSITE" id="PS00107">
    <property type="entry name" value="PROTEIN_KINASE_ATP"/>
    <property type="match status" value="1"/>
</dbReference>
<dbReference type="PANTHER" id="PTHR43628">
    <property type="entry name" value="ACTIVATOR OF C KINASE PROTEIN 1-RELATED"/>
    <property type="match status" value="1"/>
</dbReference>
<dbReference type="InterPro" id="IPR017441">
    <property type="entry name" value="Protein_kinase_ATP_BS"/>
</dbReference>
<evidence type="ECO:0000259" key="2">
    <source>
        <dbReference type="PROSITE" id="PS50011"/>
    </source>
</evidence>
<evidence type="ECO:0000313" key="3">
    <source>
        <dbReference type="EMBL" id="POG75653.1"/>
    </source>
</evidence>
<dbReference type="SUPFAM" id="SSF56112">
    <property type="entry name" value="Protein kinase-like (PK-like)"/>
    <property type="match status" value="1"/>
</dbReference>
<evidence type="ECO:0000256" key="1">
    <source>
        <dbReference type="PROSITE-ProRule" id="PRU10141"/>
    </source>
</evidence>
<keyword evidence="1" id="KW-0067">ATP-binding</keyword>
<protein>
    <submittedName>
        <fullName evidence="3">Kinase-like domain-containing protein</fullName>
    </submittedName>
</protein>
<dbReference type="InterPro" id="IPR011009">
    <property type="entry name" value="Kinase-like_dom_sf"/>
</dbReference>
<dbReference type="Proteomes" id="UP000018888">
    <property type="component" value="Unassembled WGS sequence"/>
</dbReference>
<dbReference type="SMART" id="SM00671">
    <property type="entry name" value="SEL1"/>
    <property type="match status" value="7"/>
</dbReference>
<sequence>MTNHETNPIFHRWLEKSINQEHIIYYEFSDFNNFQPIGKGSFGSVLRANWKNTDTIFAIKKFNNDKTTLKGVVNEIKLHKRVDFHENILRFYGITKVEETDVTRTYSLVLEYADSGTLTTYLNEHFNELEWNDKYQLALQLASAVACMHECDIIHCDLHADNIFIHQKKIKLADFGLSRKISSSSNPSKIFGAIPYMDPKALDKGLNYKLNKKSDVYSVGILIWQISSGYLPFFSKSTKCTNYDGRLILSIINGGREEIIDGTPVKYSNLYTGCWKYEPNERPNMRNVVSELKTMISFEQRDKIIETIINEEEDNHSLEIYTESNKGTIDLNNELILSNNGLNINNIDINNNLISQNQMIIDTNNNSSISLISVDSFDSTFYKTIVDKLIIVIIKKHDQGYTFDKIQRFIDQKISQLNQLNQTVDILINWLIKNQSIIQYVWFLGLLYYYEIEVNKDDNKAFELFFKAANDNYSIAQVYLAKCYNDGYGTQQNKNLAFNWYQRAVENKSIIGQFYLGYCYEFSIGTEKNETKSIEWYQKATKNGNGTAKLYLANCYKLGNGQKKGNSDAQHQLGNCFYYGIGTIINKKQAFYWYEKAANNGNIIAKIIFERYYNKKINRIKKDRGTKIKFHKLIYFEGLRRIGINNYFGTGTKQNYEKAFNYFQRAATNGNKFAQYDLGNCFKNGEGVTKDERKAFELYHKSAEQGCKNAQYQLGNCYNEGIGIDINKMNAFELYKIAAERENHIAYNKAAENEDKEIETKLNKSKARKTRFSSGLLIVLNLFNRRLRDQDKDISIFQLLIYLSEQNFRFVFIL</sequence>
<dbReference type="Gene3D" id="1.25.40.10">
    <property type="entry name" value="Tetratricopeptide repeat domain"/>
    <property type="match status" value="3"/>
</dbReference>
<dbReference type="GO" id="GO:0004672">
    <property type="term" value="F:protein kinase activity"/>
    <property type="evidence" value="ECO:0007669"/>
    <property type="project" value="InterPro"/>
</dbReference>
<comment type="caution">
    <text evidence="3">The sequence shown here is derived from an EMBL/GenBank/DDBJ whole genome shotgun (WGS) entry which is preliminary data.</text>
</comment>
<dbReference type="SMR" id="A0A2P4QDE5"/>
<dbReference type="SUPFAM" id="SSF81901">
    <property type="entry name" value="HCP-like"/>
    <property type="match status" value="2"/>
</dbReference>
<keyword evidence="4" id="KW-1185">Reference proteome</keyword>
<dbReference type="Gene3D" id="1.10.510.10">
    <property type="entry name" value="Transferase(Phosphotransferase) domain 1"/>
    <property type="match status" value="1"/>
</dbReference>
<keyword evidence="1" id="KW-0547">Nucleotide-binding</keyword>
<accession>A0A2P4QDE5</accession>
<feature type="binding site" evidence="1">
    <location>
        <position position="61"/>
    </location>
    <ligand>
        <name>ATP</name>
        <dbReference type="ChEBI" id="CHEBI:30616"/>
    </ligand>
</feature>
<name>A0A2P4QDE5_RHIID</name>
<dbReference type="Pfam" id="PF00069">
    <property type="entry name" value="Pkinase"/>
    <property type="match status" value="1"/>
</dbReference>
<dbReference type="GO" id="GO:0005524">
    <property type="term" value="F:ATP binding"/>
    <property type="evidence" value="ECO:0007669"/>
    <property type="project" value="UniProtKB-UniRule"/>
</dbReference>
<organism evidence="3 4">
    <name type="scientific">Rhizophagus irregularis (strain DAOM 181602 / DAOM 197198 / MUCL 43194)</name>
    <name type="common">Arbuscular mycorrhizal fungus</name>
    <name type="synonym">Glomus intraradices</name>
    <dbReference type="NCBI Taxonomy" id="747089"/>
    <lineage>
        <taxon>Eukaryota</taxon>
        <taxon>Fungi</taxon>
        <taxon>Fungi incertae sedis</taxon>
        <taxon>Mucoromycota</taxon>
        <taxon>Glomeromycotina</taxon>
        <taxon>Glomeromycetes</taxon>
        <taxon>Glomerales</taxon>
        <taxon>Glomeraceae</taxon>
        <taxon>Rhizophagus</taxon>
    </lineage>
</organism>
<dbReference type="EMBL" id="AUPC02000058">
    <property type="protein sequence ID" value="POG75653.1"/>
    <property type="molecule type" value="Genomic_DNA"/>
</dbReference>
<dbReference type="InterPro" id="IPR000719">
    <property type="entry name" value="Prot_kinase_dom"/>
</dbReference>
<dbReference type="AlphaFoldDB" id="A0A2P4QDE5"/>
<reference evidence="3 4" key="2">
    <citation type="journal article" date="2018" name="New Phytol.">
        <title>High intraspecific genome diversity in the model arbuscular mycorrhizal symbiont Rhizophagus irregularis.</title>
        <authorList>
            <person name="Chen E.C.H."/>
            <person name="Morin E."/>
            <person name="Beaudet D."/>
            <person name="Noel J."/>
            <person name="Yildirir G."/>
            <person name="Ndikumana S."/>
            <person name="Charron P."/>
            <person name="St-Onge C."/>
            <person name="Giorgi J."/>
            <person name="Kruger M."/>
            <person name="Marton T."/>
            <person name="Ropars J."/>
            <person name="Grigoriev I.V."/>
            <person name="Hainaut M."/>
            <person name="Henrissat B."/>
            <person name="Roux C."/>
            <person name="Martin F."/>
            <person name="Corradi N."/>
        </authorList>
    </citation>
    <scope>NUCLEOTIDE SEQUENCE [LARGE SCALE GENOMIC DNA]</scope>
    <source>
        <strain evidence="3 4">DAOM 197198</strain>
    </source>
</reference>
<dbReference type="Pfam" id="PF08238">
    <property type="entry name" value="Sel1"/>
    <property type="match status" value="7"/>
</dbReference>
<evidence type="ECO:0000313" key="4">
    <source>
        <dbReference type="Proteomes" id="UP000018888"/>
    </source>
</evidence>
<dbReference type="PROSITE" id="PS50011">
    <property type="entry name" value="PROTEIN_KINASE_DOM"/>
    <property type="match status" value="1"/>
</dbReference>
<dbReference type="PANTHER" id="PTHR43628:SF1">
    <property type="entry name" value="CHITIN SYNTHASE REGULATORY FACTOR 2-RELATED"/>
    <property type="match status" value="1"/>
</dbReference>
<gene>
    <name evidence="3" type="ORF">GLOIN_2v1769879</name>
</gene>
<dbReference type="InterPro" id="IPR006597">
    <property type="entry name" value="Sel1-like"/>
</dbReference>
<feature type="domain" description="Protein kinase" evidence="2">
    <location>
        <begin position="31"/>
        <end position="296"/>
    </location>
</feature>